<dbReference type="RefSeq" id="WP_188904843.1">
    <property type="nucleotide sequence ID" value="NZ_BMOM01000026.1"/>
</dbReference>
<name>A0ABQ2GWC8_9DEIO</name>
<accession>A0ABQ2GWC8</accession>
<dbReference type="EMBL" id="BMOM01000026">
    <property type="protein sequence ID" value="GGM16964.1"/>
    <property type="molecule type" value="Genomic_DNA"/>
</dbReference>
<evidence type="ECO:0000313" key="2">
    <source>
        <dbReference type="EMBL" id="GGM16964.1"/>
    </source>
</evidence>
<keyword evidence="3" id="KW-1185">Reference proteome</keyword>
<evidence type="ECO:0008006" key="4">
    <source>
        <dbReference type="Google" id="ProtNLM"/>
    </source>
</evidence>
<evidence type="ECO:0000313" key="3">
    <source>
        <dbReference type="Proteomes" id="UP000661918"/>
    </source>
</evidence>
<feature type="region of interest" description="Disordered" evidence="1">
    <location>
        <begin position="241"/>
        <end position="280"/>
    </location>
</feature>
<proteinExistence type="predicted"/>
<organism evidence="2 3">
    <name type="scientific">Deinococcus aerophilus</name>
    <dbReference type="NCBI Taxonomy" id="522488"/>
    <lineage>
        <taxon>Bacteria</taxon>
        <taxon>Thermotogati</taxon>
        <taxon>Deinococcota</taxon>
        <taxon>Deinococci</taxon>
        <taxon>Deinococcales</taxon>
        <taxon>Deinococcaceae</taxon>
        <taxon>Deinococcus</taxon>
    </lineage>
</organism>
<comment type="caution">
    <text evidence="2">The sequence shown here is derived from an EMBL/GenBank/DDBJ whole genome shotgun (WGS) entry which is preliminary data.</text>
</comment>
<evidence type="ECO:0000256" key="1">
    <source>
        <dbReference type="SAM" id="MobiDB-lite"/>
    </source>
</evidence>
<protein>
    <recommendedName>
        <fullName evidence="4">KfrA N-terminal DNA-binding domain-containing protein</fullName>
    </recommendedName>
</protein>
<reference evidence="3" key="1">
    <citation type="journal article" date="2019" name="Int. J. Syst. Evol. Microbiol.">
        <title>The Global Catalogue of Microorganisms (GCM) 10K type strain sequencing project: providing services to taxonomists for standard genome sequencing and annotation.</title>
        <authorList>
            <consortium name="The Broad Institute Genomics Platform"/>
            <consortium name="The Broad Institute Genome Sequencing Center for Infectious Disease"/>
            <person name="Wu L."/>
            <person name="Ma J."/>
        </authorList>
    </citation>
    <scope>NUCLEOTIDE SEQUENCE [LARGE SCALE GENOMIC DNA]</scope>
    <source>
        <strain evidence="3">JCM 15443</strain>
    </source>
</reference>
<gene>
    <name evidence="2" type="ORF">GCM10010841_26570</name>
</gene>
<feature type="compositionally biased region" description="Basic and acidic residues" evidence="1">
    <location>
        <begin position="244"/>
        <end position="280"/>
    </location>
</feature>
<sequence>MSETRKSKGIPELDREKQRRSVISARHHVGAAGFAQSEALELIVSAGREQIGVAQALRQVVRTTQSQLRNDVAETDSPAAQAHVARLEQVIASGQAQIDAAHLLQQAIQDALTNVRGTPLENISAGLLTTLGAVVQRQARALEDLITVAISEAANDEQVRALEQVSADVTERLEAAERERTERELVHLDDVHQQALLRIRQLEQGGQTHAAQKMQLSDEAESSRRNIEVLEAAETRNLEQIADLEERQRTSEARRAQLEAAAAEHQDRIEELESRSREEP</sequence>
<dbReference type="Proteomes" id="UP000661918">
    <property type="component" value="Unassembled WGS sequence"/>
</dbReference>